<dbReference type="GO" id="GO:0008137">
    <property type="term" value="F:NADH dehydrogenase (ubiquinone) activity"/>
    <property type="evidence" value="ECO:0007669"/>
    <property type="project" value="InterPro"/>
</dbReference>
<dbReference type="Proteomes" id="UP000824124">
    <property type="component" value="Unassembled WGS sequence"/>
</dbReference>
<evidence type="ECO:0000259" key="5">
    <source>
        <dbReference type="Pfam" id="PF00329"/>
    </source>
</evidence>
<dbReference type="EC" id="7.1.1.-" evidence="4"/>
<dbReference type="GO" id="GO:0016651">
    <property type="term" value="F:oxidoreductase activity, acting on NAD(P)H"/>
    <property type="evidence" value="ECO:0007669"/>
    <property type="project" value="InterPro"/>
</dbReference>
<evidence type="ECO:0000313" key="6">
    <source>
        <dbReference type="EMBL" id="HIU10334.1"/>
    </source>
</evidence>
<evidence type="ECO:0000256" key="3">
    <source>
        <dbReference type="RuleBase" id="RU003456"/>
    </source>
</evidence>
<feature type="domain" description="NADH:ubiquinone oxidoreductase 30kDa subunit" evidence="5">
    <location>
        <begin position="33"/>
        <end position="147"/>
    </location>
</feature>
<dbReference type="PROSITE" id="PS00542">
    <property type="entry name" value="COMPLEX1_30K"/>
    <property type="match status" value="1"/>
</dbReference>
<dbReference type="PANTHER" id="PTHR10884">
    <property type="entry name" value="NADH DEHYDROGENASE UBIQUINONE IRON-SULFUR PROTEIN 3"/>
    <property type="match status" value="1"/>
</dbReference>
<reference evidence="6" key="1">
    <citation type="submission" date="2020-10" db="EMBL/GenBank/DDBJ databases">
        <authorList>
            <person name="Gilroy R."/>
        </authorList>
    </citation>
    <scope>NUCLEOTIDE SEQUENCE</scope>
    <source>
        <strain evidence="6">2830</strain>
    </source>
</reference>
<gene>
    <name evidence="6" type="ORF">IAB00_03680</name>
</gene>
<dbReference type="SUPFAM" id="SSF143243">
    <property type="entry name" value="Nqo5-like"/>
    <property type="match status" value="1"/>
</dbReference>
<evidence type="ECO:0000313" key="7">
    <source>
        <dbReference type="Proteomes" id="UP000824124"/>
    </source>
</evidence>
<keyword evidence="4" id="KW-0874">Quinone</keyword>
<comment type="caution">
    <text evidence="6">The sequence shown here is derived from an EMBL/GenBank/DDBJ whole genome shotgun (WGS) entry which is preliminary data.</text>
</comment>
<dbReference type="InterPro" id="IPR037232">
    <property type="entry name" value="NADH_quin_OxRdtase_su_C/D-like"/>
</dbReference>
<organism evidence="6 7">
    <name type="scientific">Candidatus Avidehalobacter gallistercoris</name>
    <dbReference type="NCBI Taxonomy" id="2840694"/>
    <lineage>
        <taxon>Bacteria</taxon>
        <taxon>Bacillati</taxon>
        <taxon>Bacillota</taxon>
        <taxon>Clostridia</taxon>
        <taxon>Eubacteriales</taxon>
        <taxon>Peptococcaceae</taxon>
        <taxon>Peptococcaceae incertae sedis</taxon>
        <taxon>Candidatus Avidehalobacter</taxon>
    </lineage>
</organism>
<sequence>MTNNEVKTKTRLAVEITQIAGVAAIPDTDCEYTVEAGSLISAAEYLLGAGYEFLADITAVDYLAEGNFRLLYQIANYHNGDIITLKLDIPRENAVADSLCGVFAAANWLEREVYDMFGIKFAGHPDLRRILMWDGYEGWPLRKDFVQEVSKYQGRRRLD</sequence>
<keyword evidence="3" id="KW-1278">Translocase</keyword>
<keyword evidence="2 3" id="KW-0813">Transport</keyword>
<evidence type="ECO:0000256" key="4">
    <source>
        <dbReference type="RuleBase" id="RU003582"/>
    </source>
</evidence>
<protein>
    <recommendedName>
        <fullName evidence="4">NADH-quinone oxidoreductase</fullName>
        <ecNumber evidence="4">7.1.1.-</ecNumber>
    </recommendedName>
</protein>
<name>A0A9D1KYG7_9FIRM</name>
<evidence type="ECO:0000256" key="2">
    <source>
        <dbReference type="ARBA" id="ARBA00022448"/>
    </source>
</evidence>
<evidence type="ECO:0000256" key="1">
    <source>
        <dbReference type="ARBA" id="ARBA00007569"/>
    </source>
</evidence>
<keyword evidence="3" id="KW-0520">NAD</keyword>
<dbReference type="Pfam" id="PF00329">
    <property type="entry name" value="Complex1_30kDa"/>
    <property type="match status" value="1"/>
</dbReference>
<dbReference type="Gene3D" id="3.30.460.80">
    <property type="entry name" value="NADH:ubiquinone oxidoreductase, 30kDa subunit"/>
    <property type="match status" value="1"/>
</dbReference>
<dbReference type="EMBL" id="DVMH01000020">
    <property type="protein sequence ID" value="HIU10334.1"/>
    <property type="molecule type" value="Genomic_DNA"/>
</dbReference>
<dbReference type="InterPro" id="IPR020396">
    <property type="entry name" value="NADH_UbQ_OxRdtase_CS"/>
</dbReference>
<proteinExistence type="inferred from homology"/>
<dbReference type="AlphaFoldDB" id="A0A9D1KYG7"/>
<dbReference type="InterPro" id="IPR001268">
    <property type="entry name" value="NADH_UbQ_OxRdtase_30kDa_su"/>
</dbReference>
<comment type="function">
    <text evidence="4">NDH-1 shuttles electrons from NADH, via FMN and iron-sulfur (Fe-S) centers, to quinones in the respiratory chain.</text>
</comment>
<accession>A0A9D1KYG7</accession>
<dbReference type="PANTHER" id="PTHR10884:SF14">
    <property type="entry name" value="NADH DEHYDROGENASE [UBIQUINONE] IRON-SULFUR PROTEIN 3, MITOCHONDRIAL"/>
    <property type="match status" value="1"/>
</dbReference>
<comment type="catalytic activity">
    <reaction evidence="4">
        <text>a quinone + NADH + 5 H(+)(in) = a quinol + NAD(+) + 4 H(+)(out)</text>
        <dbReference type="Rhea" id="RHEA:57888"/>
        <dbReference type="ChEBI" id="CHEBI:15378"/>
        <dbReference type="ChEBI" id="CHEBI:24646"/>
        <dbReference type="ChEBI" id="CHEBI:57540"/>
        <dbReference type="ChEBI" id="CHEBI:57945"/>
        <dbReference type="ChEBI" id="CHEBI:132124"/>
    </reaction>
</comment>
<reference evidence="6" key="2">
    <citation type="journal article" date="2021" name="PeerJ">
        <title>Extensive microbial diversity within the chicken gut microbiome revealed by metagenomics and culture.</title>
        <authorList>
            <person name="Gilroy R."/>
            <person name="Ravi A."/>
            <person name="Getino M."/>
            <person name="Pursley I."/>
            <person name="Horton D.L."/>
            <person name="Alikhan N.F."/>
            <person name="Baker D."/>
            <person name="Gharbi K."/>
            <person name="Hall N."/>
            <person name="Watson M."/>
            <person name="Adriaenssens E.M."/>
            <person name="Foster-Nyarko E."/>
            <person name="Jarju S."/>
            <person name="Secka A."/>
            <person name="Antonio M."/>
            <person name="Oren A."/>
            <person name="Chaudhuri R.R."/>
            <person name="La Ragione R."/>
            <person name="Hildebrand F."/>
            <person name="Pallen M.J."/>
        </authorList>
    </citation>
    <scope>NUCLEOTIDE SEQUENCE</scope>
    <source>
        <strain evidence="6">2830</strain>
    </source>
</reference>
<dbReference type="GO" id="GO:0048038">
    <property type="term" value="F:quinone binding"/>
    <property type="evidence" value="ECO:0007669"/>
    <property type="project" value="UniProtKB-KW"/>
</dbReference>
<comment type="similarity">
    <text evidence="1 3">Belongs to the complex I 30 kDa subunit family.</text>
</comment>